<proteinExistence type="predicted"/>
<dbReference type="InterPro" id="IPR052919">
    <property type="entry name" value="TA_system_RNase"/>
</dbReference>
<dbReference type="SUPFAM" id="SSF88723">
    <property type="entry name" value="PIN domain-like"/>
    <property type="match status" value="1"/>
</dbReference>
<evidence type="ECO:0000259" key="1">
    <source>
        <dbReference type="Pfam" id="PF01850"/>
    </source>
</evidence>
<dbReference type="CDD" id="cd09872">
    <property type="entry name" value="PIN_Sll0205-like"/>
    <property type="match status" value="1"/>
</dbReference>
<protein>
    <submittedName>
        <fullName evidence="2">PIN domain nuclease, a component of toxin-antitoxin system (PIN domain)</fullName>
    </submittedName>
</protein>
<dbReference type="Proteomes" id="UP000199031">
    <property type="component" value="Unassembled WGS sequence"/>
</dbReference>
<dbReference type="InterPro" id="IPR002716">
    <property type="entry name" value="PIN_dom"/>
</dbReference>
<dbReference type="PANTHER" id="PTHR36173">
    <property type="entry name" value="RIBONUCLEASE VAPC16-RELATED"/>
    <property type="match status" value="1"/>
</dbReference>
<dbReference type="RefSeq" id="WP_090658911.1">
    <property type="nucleotide sequence ID" value="NZ_FOXQ01000007.1"/>
</dbReference>
<accession>A0A1I5WW11</accession>
<keyword evidence="3" id="KW-1185">Reference proteome</keyword>
<dbReference type="PANTHER" id="PTHR36173:SF2">
    <property type="entry name" value="RIBONUCLEASE VAPC16"/>
    <property type="match status" value="1"/>
</dbReference>
<sequence length="131" mass="15195">MKILLDTHILIWVLENNKSLTSFHKSILADTRNEKIVSQLSFIEIAIKINIGKLPGFNISLHDFMYHVRNNGFSMLPIANKHLITYTMLPFIGNHKNPFDRMLIATAINENMTIITVDDKFKLYKNLIRLL</sequence>
<organism evidence="2 3">
    <name type="scientific">Parafilimonas terrae</name>
    <dbReference type="NCBI Taxonomy" id="1465490"/>
    <lineage>
        <taxon>Bacteria</taxon>
        <taxon>Pseudomonadati</taxon>
        <taxon>Bacteroidota</taxon>
        <taxon>Chitinophagia</taxon>
        <taxon>Chitinophagales</taxon>
        <taxon>Chitinophagaceae</taxon>
        <taxon>Parafilimonas</taxon>
    </lineage>
</organism>
<dbReference type="Pfam" id="PF01850">
    <property type="entry name" value="PIN"/>
    <property type="match status" value="1"/>
</dbReference>
<evidence type="ECO:0000313" key="3">
    <source>
        <dbReference type="Proteomes" id="UP000199031"/>
    </source>
</evidence>
<dbReference type="InterPro" id="IPR041705">
    <property type="entry name" value="PIN_Sll0205"/>
</dbReference>
<reference evidence="2 3" key="1">
    <citation type="submission" date="2016-10" db="EMBL/GenBank/DDBJ databases">
        <authorList>
            <person name="de Groot N.N."/>
        </authorList>
    </citation>
    <scope>NUCLEOTIDE SEQUENCE [LARGE SCALE GENOMIC DNA]</scope>
    <source>
        <strain evidence="2 3">DSM 28286</strain>
    </source>
</reference>
<dbReference type="AlphaFoldDB" id="A0A1I5WW11"/>
<dbReference type="OrthoDB" id="9798990at2"/>
<feature type="domain" description="PIN" evidence="1">
    <location>
        <begin position="3"/>
        <end position="124"/>
    </location>
</feature>
<dbReference type="EMBL" id="FOXQ01000007">
    <property type="protein sequence ID" value="SFQ23943.1"/>
    <property type="molecule type" value="Genomic_DNA"/>
</dbReference>
<gene>
    <name evidence="2" type="ORF">SAMN05444277_10743</name>
</gene>
<evidence type="ECO:0000313" key="2">
    <source>
        <dbReference type="EMBL" id="SFQ23943.1"/>
    </source>
</evidence>
<dbReference type="STRING" id="1465490.SAMN05444277_10743"/>
<name>A0A1I5WW11_9BACT</name>
<dbReference type="InterPro" id="IPR029060">
    <property type="entry name" value="PIN-like_dom_sf"/>
</dbReference>
<dbReference type="Gene3D" id="3.40.50.1010">
    <property type="entry name" value="5'-nuclease"/>
    <property type="match status" value="1"/>
</dbReference>